<accession>A0A848FCQ5</accession>
<feature type="signal peptide" evidence="1">
    <location>
        <begin position="1"/>
        <end position="37"/>
    </location>
</feature>
<dbReference type="Proteomes" id="UP000574067">
    <property type="component" value="Unassembled WGS sequence"/>
</dbReference>
<name>A0A848FCQ5_9BURK</name>
<dbReference type="AlphaFoldDB" id="A0A848FCQ5"/>
<dbReference type="EMBL" id="JABBFW010000008">
    <property type="protein sequence ID" value="NML15950.1"/>
    <property type="molecule type" value="Genomic_DNA"/>
</dbReference>
<comment type="caution">
    <text evidence="2">The sequence shown here is derived from an EMBL/GenBank/DDBJ whole genome shotgun (WGS) entry which is preliminary data.</text>
</comment>
<protein>
    <submittedName>
        <fullName evidence="2">DUF3617 family protein</fullName>
    </submittedName>
</protein>
<evidence type="ECO:0000313" key="3">
    <source>
        <dbReference type="Proteomes" id="UP000574067"/>
    </source>
</evidence>
<dbReference type="InterPro" id="IPR022061">
    <property type="entry name" value="DUF3617"/>
</dbReference>
<gene>
    <name evidence="2" type="ORF">HHL10_13300</name>
</gene>
<keyword evidence="3" id="KW-1185">Reference proteome</keyword>
<sequence>MPPSAHAHSSASPARCATRSRHALPALLLSLCGAALAQPVLQPGLWEKHFDGGTLDPDSGAYRSMSVEQRQDCLSEASLKQGPDMDAATFMQRNRQQGSSCRLLSEQRGATASTWAVACQDSDGTRREVRHESASAPTTFSSVTLATDVPAGDASRTVRSRIQIRMTRLGDCTPATRP</sequence>
<feature type="chain" id="PRO_5032491174" evidence="1">
    <location>
        <begin position="38"/>
        <end position="178"/>
    </location>
</feature>
<proteinExistence type="predicted"/>
<keyword evidence="1" id="KW-0732">Signal</keyword>
<reference evidence="2 3" key="1">
    <citation type="submission" date="2020-04" db="EMBL/GenBank/DDBJ databases">
        <title>Azohydromonas sp. isolated from soil.</title>
        <authorList>
            <person name="Dahal R.H."/>
        </authorList>
    </citation>
    <scope>NUCLEOTIDE SEQUENCE [LARGE SCALE GENOMIC DNA]</scope>
    <source>
        <strain evidence="2 3">G-1-1-14</strain>
    </source>
</reference>
<evidence type="ECO:0000256" key="1">
    <source>
        <dbReference type="SAM" id="SignalP"/>
    </source>
</evidence>
<dbReference type="RefSeq" id="WP_169160859.1">
    <property type="nucleotide sequence ID" value="NZ_JABBFW010000008.1"/>
</dbReference>
<evidence type="ECO:0000313" key="2">
    <source>
        <dbReference type="EMBL" id="NML15950.1"/>
    </source>
</evidence>
<organism evidence="2 3">
    <name type="scientific">Azohydromonas caseinilytica</name>
    <dbReference type="NCBI Taxonomy" id="2728836"/>
    <lineage>
        <taxon>Bacteria</taxon>
        <taxon>Pseudomonadati</taxon>
        <taxon>Pseudomonadota</taxon>
        <taxon>Betaproteobacteria</taxon>
        <taxon>Burkholderiales</taxon>
        <taxon>Sphaerotilaceae</taxon>
        <taxon>Azohydromonas</taxon>
    </lineage>
</organism>
<dbReference type="Pfam" id="PF12276">
    <property type="entry name" value="DUF3617"/>
    <property type="match status" value="1"/>
</dbReference>